<sequence length="94" mass="10747">MTGLNNTNTLACTIVPRRRLLAQVDVSQVGSFRILYDLWHLLVGILINFAWKAKGINKLVAWYLSTAFCSITVSKHLYKCRSAHCDMLLTTYHF</sequence>
<evidence type="ECO:0000256" key="1">
    <source>
        <dbReference type="SAM" id="Phobius"/>
    </source>
</evidence>
<keyword evidence="1" id="KW-0472">Membrane</keyword>
<keyword evidence="1" id="KW-0812">Transmembrane</keyword>
<keyword evidence="1" id="KW-1133">Transmembrane helix</keyword>
<evidence type="ECO:0000313" key="2">
    <source>
        <dbReference type="EMBL" id="KAE8159443.1"/>
    </source>
</evidence>
<keyword evidence="3" id="KW-1185">Reference proteome</keyword>
<dbReference type="Proteomes" id="UP000326950">
    <property type="component" value="Unassembled WGS sequence"/>
</dbReference>
<evidence type="ECO:0000313" key="3">
    <source>
        <dbReference type="Proteomes" id="UP000326950"/>
    </source>
</evidence>
<proteinExistence type="predicted"/>
<protein>
    <submittedName>
        <fullName evidence="2">Uncharacterized protein</fullName>
    </submittedName>
</protein>
<feature type="transmembrane region" description="Helical" evidence="1">
    <location>
        <begin position="34"/>
        <end position="51"/>
    </location>
</feature>
<accession>A0A5N6ULS6</accession>
<dbReference type="AlphaFoldDB" id="A0A5N6ULS6"/>
<gene>
    <name evidence="2" type="ORF">BDV40DRAFT_241979</name>
</gene>
<reference evidence="2 3" key="1">
    <citation type="submission" date="2019-04" db="EMBL/GenBank/DDBJ databases">
        <title>Friends and foes A comparative genomics study of 23 Aspergillus species from section Flavi.</title>
        <authorList>
            <consortium name="DOE Joint Genome Institute"/>
            <person name="Kjaerbolling I."/>
            <person name="Vesth T."/>
            <person name="Frisvad J.C."/>
            <person name="Nybo J.L."/>
            <person name="Theobald S."/>
            <person name="Kildgaard S."/>
            <person name="Isbrandt T."/>
            <person name="Kuo A."/>
            <person name="Sato A."/>
            <person name="Lyhne E.K."/>
            <person name="Kogle M.E."/>
            <person name="Wiebenga A."/>
            <person name="Kun R.S."/>
            <person name="Lubbers R.J."/>
            <person name="Makela M.R."/>
            <person name="Barry K."/>
            <person name="Chovatia M."/>
            <person name="Clum A."/>
            <person name="Daum C."/>
            <person name="Haridas S."/>
            <person name="He G."/>
            <person name="LaButti K."/>
            <person name="Lipzen A."/>
            <person name="Mondo S."/>
            <person name="Riley R."/>
            <person name="Salamov A."/>
            <person name="Simmons B.A."/>
            <person name="Magnuson J.K."/>
            <person name="Henrissat B."/>
            <person name="Mortensen U.H."/>
            <person name="Larsen T.O."/>
            <person name="Devries R.P."/>
            <person name="Grigoriev I.V."/>
            <person name="Machida M."/>
            <person name="Baker S.E."/>
            <person name="Andersen M.R."/>
        </authorList>
    </citation>
    <scope>NUCLEOTIDE SEQUENCE [LARGE SCALE GENOMIC DNA]</scope>
    <source>
        <strain evidence="2 3">CBS 117626</strain>
    </source>
</reference>
<organism evidence="2 3">
    <name type="scientific">Aspergillus tamarii</name>
    <dbReference type="NCBI Taxonomy" id="41984"/>
    <lineage>
        <taxon>Eukaryota</taxon>
        <taxon>Fungi</taxon>
        <taxon>Dikarya</taxon>
        <taxon>Ascomycota</taxon>
        <taxon>Pezizomycotina</taxon>
        <taxon>Eurotiomycetes</taxon>
        <taxon>Eurotiomycetidae</taxon>
        <taxon>Eurotiales</taxon>
        <taxon>Aspergillaceae</taxon>
        <taxon>Aspergillus</taxon>
        <taxon>Aspergillus subgen. Circumdati</taxon>
    </lineage>
</organism>
<name>A0A5N6ULS6_ASPTM</name>
<dbReference type="EMBL" id="ML738675">
    <property type="protein sequence ID" value="KAE8159443.1"/>
    <property type="molecule type" value="Genomic_DNA"/>
</dbReference>